<dbReference type="Pfam" id="PF17185">
    <property type="entry name" value="NlpE_C"/>
    <property type="match status" value="1"/>
</dbReference>
<feature type="domain" description="DUF306" evidence="2">
    <location>
        <begin position="231"/>
        <end position="332"/>
    </location>
</feature>
<protein>
    <submittedName>
        <fullName evidence="4">Copper homeostasis protein (Lipoprotein)</fullName>
    </submittedName>
</protein>
<sequence length="346" mass="37280">MSRACRFLPQAIASTLALLAGQALAAGPAPGHYAAVLPCADCPGIEVQLDIAADGSYALRERYRDREEAGRDHIGRWIMASDERTLVLRGGHEQPLYFAVEDDRTLVQLDREAQPIVSSLDYHLRRDDALPPLVPRLTLTGLFHRGKGPATFQECGIGQPLPVAGAEGYAALEQAYARAKGPEDVALMTQLRGRIEPRPAANGGAAVPTLVVEAFDSFRPGVSCLPPLANAPLAGTHWKLTRLGDTPVQEGLTQEPHVVFDPTGRVIGATGCNRLVARYITEGRSLRIESGFTTRMACAQGMEVEKSMMAALAAARSWRVAGGMLDLYDEGDRLAGRFMAVAEERN</sequence>
<dbReference type="Gene3D" id="2.40.50.540">
    <property type="match status" value="1"/>
</dbReference>
<feature type="domain" description="NlpE C-terminal OB" evidence="3">
    <location>
        <begin position="138"/>
        <end position="224"/>
    </location>
</feature>
<dbReference type="InterPro" id="IPR053147">
    <property type="entry name" value="Hsp_HslJ-like"/>
</dbReference>
<dbReference type="InterPro" id="IPR007298">
    <property type="entry name" value="Cu-R_lipoprotein_NlpE"/>
</dbReference>
<feature type="chain" id="PRO_5020658118" evidence="1">
    <location>
        <begin position="26"/>
        <end position="346"/>
    </location>
</feature>
<evidence type="ECO:0000256" key="1">
    <source>
        <dbReference type="SAM" id="SignalP"/>
    </source>
</evidence>
<dbReference type="PANTHER" id="PTHR35535">
    <property type="entry name" value="HEAT SHOCK PROTEIN HSLJ"/>
    <property type="match status" value="1"/>
</dbReference>
<name>A0A4R6E684_9RHOO</name>
<dbReference type="InterPro" id="IPR033450">
    <property type="entry name" value="NlpE_C"/>
</dbReference>
<organism evidence="4 5">
    <name type="scientific">Azoarcus indigens</name>
    <dbReference type="NCBI Taxonomy" id="29545"/>
    <lineage>
        <taxon>Bacteria</taxon>
        <taxon>Pseudomonadati</taxon>
        <taxon>Pseudomonadota</taxon>
        <taxon>Betaproteobacteria</taxon>
        <taxon>Rhodocyclales</taxon>
        <taxon>Zoogloeaceae</taxon>
        <taxon>Azoarcus</taxon>
    </lineage>
</organism>
<accession>A0A4R6E684</accession>
<comment type="caution">
    <text evidence="4">The sequence shown here is derived from an EMBL/GenBank/DDBJ whole genome shotgun (WGS) entry which is preliminary data.</text>
</comment>
<dbReference type="Pfam" id="PF03724">
    <property type="entry name" value="META"/>
    <property type="match status" value="1"/>
</dbReference>
<gene>
    <name evidence="4" type="ORF">C7389_10554</name>
</gene>
<reference evidence="4 5" key="1">
    <citation type="submission" date="2019-03" db="EMBL/GenBank/DDBJ databases">
        <title>Genomic Encyclopedia of Type Strains, Phase IV (KMG-IV): sequencing the most valuable type-strain genomes for metagenomic binning, comparative biology and taxonomic classification.</title>
        <authorList>
            <person name="Goeker M."/>
        </authorList>
    </citation>
    <scope>NUCLEOTIDE SEQUENCE [LARGE SCALE GENOMIC DNA]</scope>
    <source>
        <strain evidence="4 5">DSM 12121</strain>
    </source>
</reference>
<dbReference type="OrthoDB" id="423130at2"/>
<dbReference type="Gene3D" id="2.40.128.270">
    <property type="match status" value="1"/>
</dbReference>
<keyword evidence="4" id="KW-0449">Lipoprotein</keyword>
<evidence type="ECO:0000259" key="3">
    <source>
        <dbReference type="Pfam" id="PF17185"/>
    </source>
</evidence>
<evidence type="ECO:0000313" key="4">
    <source>
        <dbReference type="EMBL" id="TDN53381.1"/>
    </source>
</evidence>
<dbReference type="RefSeq" id="WP_133589941.1">
    <property type="nucleotide sequence ID" value="NZ_SNVV01000005.1"/>
</dbReference>
<dbReference type="AlphaFoldDB" id="A0A4R6E684"/>
<dbReference type="PANTHER" id="PTHR35535:SF1">
    <property type="entry name" value="HEAT SHOCK PROTEIN HSLJ"/>
    <property type="match status" value="1"/>
</dbReference>
<proteinExistence type="predicted"/>
<dbReference type="Gene3D" id="2.40.128.640">
    <property type="match status" value="1"/>
</dbReference>
<keyword evidence="5" id="KW-1185">Reference proteome</keyword>
<feature type="signal peptide" evidence="1">
    <location>
        <begin position="1"/>
        <end position="25"/>
    </location>
</feature>
<evidence type="ECO:0000313" key="5">
    <source>
        <dbReference type="Proteomes" id="UP000295129"/>
    </source>
</evidence>
<dbReference type="InterPro" id="IPR038670">
    <property type="entry name" value="HslJ-like_sf"/>
</dbReference>
<dbReference type="EMBL" id="SNVV01000005">
    <property type="protein sequence ID" value="TDN53381.1"/>
    <property type="molecule type" value="Genomic_DNA"/>
</dbReference>
<dbReference type="Proteomes" id="UP000295129">
    <property type="component" value="Unassembled WGS sequence"/>
</dbReference>
<evidence type="ECO:0000259" key="2">
    <source>
        <dbReference type="Pfam" id="PF03724"/>
    </source>
</evidence>
<dbReference type="Pfam" id="PF04170">
    <property type="entry name" value="NlpE"/>
    <property type="match status" value="1"/>
</dbReference>
<keyword evidence="1" id="KW-0732">Signal</keyword>
<dbReference type="InterPro" id="IPR005184">
    <property type="entry name" value="DUF306_Meta_HslJ"/>
</dbReference>
<dbReference type="InterPro" id="IPR038139">
    <property type="entry name" value="NlpE_C_sf"/>
</dbReference>